<feature type="domain" description="FAD-binding PCMH-type" evidence="15">
    <location>
        <begin position="83"/>
        <end position="263"/>
    </location>
</feature>
<evidence type="ECO:0000313" key="17">
    <source>
        <dbReference type="Proteomes" id="UP001159428"/>
    </source>
</evidence>
<evidence type="ECO:0000259" key="15">
    <source>
        <dbReference type="PROSITE" id="PS51387"/>
    </source>
</evidence>
<dbReference type="GO" id="GO:0006108">
    <property type="term" value="P:malate metabolic process"/>
    <property type="evidence" value="ECO:0007669"/>
    <property type="project" value="UniProtKB-ARBA"/>
</dbReference>
<dbReference type="Gene3D" id="3.30.70.2740">
    <property type="match status" value="1"/>
</dbReference>
<dbReference type="Gene3D" id="3.30.43.10">
    <property type="entry name" value="Uridine Diphospho-n-acetylenolpyruvylglucosamine Reductase, domain 2"/>
    <property type="match status" value="1"/>
</dbReference>
<organism evidence="16 17">
    <name type="scientific">Pocillopora meandrina</name>
    <dbReference type="NCBI Taxonomy" id="46732"/>
    <lineage>
        <taxon>Eukaryota</taxon>
        <taxon>Metazoa</taxon>
        <taxon>Cnidaria</taxon>
        <taxon>Anthozoa</taxon>
        <taxon>Hexacorallia</taxon>
        <taxon>Scleractinia</taxon>
        <taxon>Astrocoeniina</taxon>
        <taxon>Pocilloporidae</taxon>
        <taxon>Pocillopora</taxon>
    </lineage>
</organism>
<dbReference type="Pfam" id="PF01565">
    <property type="entry name" value="FAD_binding_4"/>
    <property type="match status" value="1"/>
</dbReference>
<dbReference type="FunFam" id="1.10.45.10:FF:000001">
    <property type="entry name" value="D-lactate dehydrogenase mitochondrial"/>
    <property type="match status" value="1"/>
</dbReference>
<evidence type="ECO:0000256" key="1">
    <source>
        <dbReference type="ARBA" id="ARBA00001974"/>
    </source>
</evidence>
<evidence type="ECO:0000256" key="13">
    <source>
        <dbReference type="ARBA" id="ARBA00045410"/>
    </source>
</evidence>
<keyword evidence="17" id="KW-1185">Reference proteome</keyword>
<dbReference type="InterPro" id="IPR004113">
    <property type="entry name" value="FAD-bd_oxidored_4_C"/>
</dbReference>
<dbReference type="FunFam" id="3.30.70.2740:FF:000002">
    <property type="entry name" value="D-2-hydroxyglutarate dehydrogenase mitochondrial"/>
    <property type="match status" value="1"/>
</dbReference>
<dbReference type="Gene3D" id="1.10.45.10">
    <property type="entry name" value="Vanillyl-alcohol Oxidase, Chain A, domain 4"/>
    <property type="match status" value="1"/>
</dbReference>
<dbReference type="SUPFAM" id="SSF55103">
    <property type="entry name" value="FAD-linked oxidases, C-terminal domain"/>
    <property type="match status" value="1"/>
</dbReference>
<sequence>MNVWKMRHLQKRAAATLKCYIKRSYATGSKQVELTSTRYPGLKRGQYSEVTDEDIRAFETFVPSRVVTNLDEILPHNVDWLRMVRGTSKILLKPKTTEEVSQILAYCNSRRLAVVPQGGNTGLVGGSVPIFDEIILSTSLMNQVLSFDDVSGILVCQAGCVLESLDKLMEDHGFIMPLDLGAKGSCHIGGNIATNAGGLRRLRYGSLHGNVLGLEVVLPDGIILDCLSSMLKDNTGYDLKQLFIGSEGHLGVITTASILIPPRPKAVNVTFLGCATFSDVLSTYKLARSMLGEILSAFEFLDDFCMNLVETKLGLHNPISKQPFYVLIETSGSNSSHDEEKLNFFLEKLTFDKIARDGTLATDLSKLKEVWDIRERISESLTLCGTTYKYDLSLPLSKMYELVSHMRERLGDLVTNCVGYGHLGDCNLHLNFTTPEFSEQVLDSIEPYVYQWTAKHGGSISAEHGLGLKKANYIHYSKSSPSVDLMKNIKQLLDPKVTCPNYLLASVGSIAKHLESTSKNCGDTKLANKFVIMAMSRSSLFQL</sequence>
<keyword evidence="10" id="KW-0496">Mitochondrion</keyword>
<dbReference type="InterPro" id="IPR016166">
    <property type="entry name" value="FAD-bd_PCMH"/>
</dbReference>
<dbReference type="Gene3D" id="3.30.465.10">
    <property type="match status" value="1"/>
</dbReference>
<dbReference type="Proteomes" id="UP001159428">
    <property type="component" value="Unassembled WGS sequence"/>
</dbReference>
<evidence type="ECO:0000256" key="8">
    <source>
        <dbReference type="ARBA" id="ARBA00022946"/>
    </source>
</evidence>
<comment type="function">
    <text evidence="13">Catalyzes the oxidation of D-2-hydroxyglutarate (D-2-HG) to alpha-ketoglutarate. Also catalyzes the oxidation of other D-2-hydroxyacids, such as D-malate (D-MAL) and D-lactate (D-LAC). Exhibits high activities towards D-2-HG and D-MAL but a very weak activity towards D-LAC.</text>
</comment>
<evidence type="ECO:0000256" key="7">
    <source>
        <dbReference type="ARBA" id="ARBA00022833"/>
    </source>
</evidence>
<dbReference type="FunFam" id="3.30.70.2190:FF:000001">
    <property type="entry name" value="D-2-hydroxyglutarate dehydrogenase mitochondrial"/>
    <property type="match status" value="1"/>
</dbReference>
<evidence type="ECO:0000256" key="9">
    <source>
        <dbReference type="ARBA" id="ARBA00023002"/>
    </source>
</evidence>
<keyword evidence="8" id="KW-0809">Transit peptide</keyword>
<protein>
    <recommendedName>
        <fullName evidence="12">D-2-hydroxyglutarate dehydrogenase, mitochondrial</fullName>
        <ecNumber evidence="11">1.1.99.39</ecNumber>
    </recommendedName>
</protein>
<dbReference type="InterPro" id="IPR006094">
    <property type="entry name" value="Oxid_FAD_bind_N"/>
</dbReference>
<comment type="subcellular location">
    <subcellularLocation>
        <location evidence="2">Mitochondrion</location>
    </subcellularLocation>
</comment>
<dbReference type="Gene3D" id="3.30.70.2190">
    <property type="match status" value="1"/>
</dbReference>
<keyword evidence="9" id="KW-0560">Oxidoreductase</keyword>
<keyword evidence="6" id="KW-0274">FAD</keyword>
<comment type="catalytic activity">
    <reaction evidence="14">
        <text>(R)-malate + A = oxaloacetate + AH2</text>
        <dbReference type="Rhea" id="RHEA:67460"/>
        <dbReference type="ChEBI" id="CHEBI:13193"/>
        <dbReference type="ChEBI" id="CHEBI:15588"/>
        <dbReference type="ChEBI" id="CHEBI:16452"/>
        <dbReference type="ChEBI" id="CHEBI:17499"/>
    </reaction>
    <physiologicalReaction direction="left-to-right" evidence="14">
        <dbReference type="Rhea" id="RHEA:67461"/>
    </physiologicalReaction>
</comment>
<comment type="caution">
    <text evidence="16">The sequence shown here is derived from an EMBL/GenBank/DDBJ whole genome shotgun (WGS) entry which is preliminary data.</text>
</comment>
<name>A0AAU9VQM0_9CNID</name>
<gene>
    <name evidence="16" type="ORF">PMEA_00000563</name>
</gene>
<dbReference type="InterPro" id="IPR051264">
    <property type="entry name" value="FAD-oxidored/transferase_4"/>
</dbReference>
<dbReference type="GO" id="GO:0051990">
    <property type="term" value="F:(R)-2-hydroxyglutarate dehydrogenase activity"/>
    <property type="evidence" value="ECO:0007669"/>
    <property type="project" value="UniProtKB-EC"/>
</dbReference>
<dbReference type="InterPro" id="IPR016171">
    <property type="entry name" value="Vanillyl_alc_oxidase_C-sub2"/>
</dbReference>
<dbReference type="Pfam" id="PF02913">
    <property type="entry name" value="FAD-oxidase_C"/>
    <property type="match status" value="1"/>
</dbReference>
<evidence type="ECO:0000256" key="2">
    <source>
        <dbReference type="ARBA" id="ARBA00004173"/>
    </source>
</evidence>
<evidence type="ECO:0000256" key="11">
    <source>
        <dbReference type="ARBA" id="ARBA00039003"/>
    </source>
</evidence>
<evidence type="ECO:0000256" key="5">
    <source>
        <dbReference type="ARBA" id="ARBA00022723"/>
    </source>
</evidence>
<evidence type="ECO:0000256" key="14">
    <source>
        <dbReference type="ARBA" id="ARBA00049267"/>
    </source>
</evidence>
<evidence type="ECO:0000256" key="3">
    <source>
        <dbReference type="ARBA" id="ARBA00008000"/>
    </source>
</evidence>
<dbReference type="GO" id="GO:0046872">
    <property type="term" value="F:metal ion binding"/>
    <property type="evidence" value="ECO:0007669"/>
    <property type="project" value="UniProtKB-KW"/>
</dbReference>
<dbReference type="PANTHER" id="PTHR43716:SF1">
    <property type="entry name" value="D-2-HYDROXYGLUTARATE DEHYDROGENASE, MITOCHONDRIAL"/>
    <property type="match status" value="1"/>
</dbReference>
<dbReference type="FunFam" id="3.30.43.10:FF:000002">
    <property type="entry name" value="D-2-hydroxyglutarate dehydrogenase, mitochondrial"/>
    <property type="match status" value="1"/>
</dbReference>
<dbReference type="GO" id="GO:0071949">
    <property type="term" value="F:FAD binding"/>
    <property type="evidence" value="ECO:0007669"/>
    <property type="project" value="InterPro"/>
</dbReference>
<reference evidence="16 17" key="1">
    <citation type="submission" date="2022-05" db="EMBL/GenBank/DDBJ databases">
        <authorList>
            <consortium name="Genoscope - CEA"/>
            <person name="William W."/>
        </authorList>
    </citation>
    <scope>NUCLEOTIDE SEQUENCE [LARGE SCALE GENOMIC DNA]</scope>
</reference>
<evidence type="ECO:0000256" key="12">
    <source>
        <dbReference type="ARBA" id="ARBA00039639"/>
    </source>
</evidence>
<proteinExistence type="inferred from homology"/>
<dbReference type="FunFam" id="3.30.465.10:FF:000053">
    <property type="entry name" value="D-lactate dehydrogenase (Cytochrome), putative"/>
    <property type="match status" value="1"/>
</dbReference>
<evidence type="ECO:0000313" key="16">
    <source>
        <dbReference type="EMBL" id="CAH3031754.1"/>
    </source>
</evidence>
<dbReference type="SUPFAM" id="SSF56176">
    <property type="entry name" value="FAD-binding/transporter-associated domain-like"/>
    <property type="match status" value="1"/>
</dbReference>
<dbReference type="PANTHER" id="PTHR43716">
    <property type="entry name" value="D-2-HYDROXYGLUTARATE DEHYDROGENASE, MITOCHONDRIAL"/>
    <property type="match status" value="1"/>
</dbReference>
<dbReference type="AlphaFoldDB" id="A0AAU9VQM0"/>
<dbReference type="InterPro" id="IPR016167">
    <property type="entry name" value="FAD-bd_PCMH_sub1"/>
</dbReference>
<dbReference type="InterPro" id="IPR016169">
    <property type="entry name" value="FAD-bd_PCMH_sub2"/>
</dbReference>
<dbReference type="EMBL" id="CALNXJ010000001">
    <property type="protein sequence ID" value="CAH3031754.1"/>
    <property type="molecule type" value="Genomic_DNA"/>
</dbReference>
<dbReference type="InterPro" id="IPR036318">
    <property type="entry name" value="FAD-bd_PCMH-like_sf"/>
</dbReference>
<dbReference type="GO" id="GO:0005739">
    <property type="term" value="C:mitochondrion"/>
    <property type="evidence" value="ECO:0007669"/>
    <property type="project" value="UniProtKB-SubCell"/>
</dbReference>
<dbReference type="EC" id="1.1.99.39" evidence="11"/>
<comment type="similarity">
    <text evidence="3">Belongs to the FAD-binding oxidoreductase/transferase type 4 family.</text>
</comment>
<evidence type="ECO:0000256" key="10">
    <source>
        <dbReference type="ARBA" id="ARBA00023128"/>
    </source>
</evidence>
<comment type="cofactor">
    <cofactor evidence="1">
        <name>FAD</name>
        <dbReference type="ChEBI" id="CHEBI:57692"/>
    </cofactor>
</comment>
<accession>A0AAU9VQM0</accession>
<dbReference type="InterPro" id="IPR016164">
    <property type="entry name" value="FAD-linked_Oxase-like_C"/>
</dbReference>
<keyword evidence="5" id="KW-0479">Metal-binding</keyword>
<evidence type="ECO:0000256" key="6">
    <source>
        <dbReference type="ARBA" id="ARBA00022827"/>
    </source>
</evidence>
<keyword evidence="7" id="KW-0862">Zinc</keyword>
<evidence type="ECO:0000256" key="4">
    <source>
        <dbReference type="ARBA" id="ARBA00022630"/>
    </source>
</evidence>
<keyword evidence="4" id="KW-0285">Flavoprotein</keyword>
<dbReference type="PROSITE" id="PS51387">
    <property type="entry name" value="FAD_PCMH"/>
    <property type="match status" value="1"/>
</dbReference>